<dbReference type="EC" id="6.3.5.-" evidence="1"/>
<dbReference type="GO" id="GO:0005524">
    <property type="term" value="F:ATP binding"/>
    <property type="evidence" value="ECO:0007669"/>
    <property type="project" value="UniProtKB-KW"/>
</dbReference>
<name>A0A1H3ZHX6_9BACT</name>
<keyword evidence="2" id="KW-0808">Transferase</keyword>
<dbReference type="HAMAP" id="MF_00122">
    <property type="entry name" value="GatC"/>
    <property type="match status" value="1"/>
</dbReference>
<dbReference type="STRING" id="551991.SAMN05192529_11140"/>
<keyword evidence="1" id="KW-0067">ATP-binding</keyword>
<dbReference type="InterPro" id="IPR036113">
    <property type="entry name" value="Asp/Glu-ADT_sf_sub_c"/>
</dbReference>
<evidence type="ECO:0000256" key="1">
    <source>
        <dbReference type="HAMAP-Rule" id="MF_00122"/>
    </source>
</evidence>
<dbReference type="InterPro" id="IPR003837">
    <property type="entry name" value="GatC"/>
</dbReference>
<dbReference type="GO" id="GO:0050567">
    <property type="term" value="F:glutaminyl-tRNA synthase (glutamine-hydrolyzing) activity"/>
    <property type="evidence" value="ECO:0007669"/>
    <property type="project" value="UniProtKB-UniRule"/>
</dbReference>
<dbReference type="GO" id="GO:0050566">
    <property type="term" value="F:asparaginyl-tRNA synthase (glutamine-hydrolyzing) activity"/>
    <property type="evidence" value="ECO:0007669"/>
    <property type="project" value="RHEA"/>
</dbReference>
<evidence type="ECO:0000313" key="3">
    <source>
        <dbReference type="Proteomes" id="UP000199041"/>
    </source>
</evidence>
<comment type="similarity">
    <text evidence="1">Belongs to the GatC family.</text>
</comment>
<sequence>MVAITDQLIDDLAHLSRLTFDDAEKAAIKTDMEQMVQFVEKLNEVDTTNVDPLLHITPNQNIFREDIVEGSISREEALKNVPKTDGTYILVPKVIKK</sequence>
<dbReference type="Proteomes" id="UP000199041">
    <property type="component" value="Unassembled WGS sequence"/>
</dbReference>
<comment type="function">
    <text evidence="1">Allows the formation of correctly charged Asn-tRNA(Asn) or Gln-tRNA(Gln) through the transamidation of misacylated Asp-tRNA(Asn) or Glu-tRNA(Gln) in organisms which lack either or both of asparaginyl-tRNA or glutaminyl-tRNA synthetases. The reaction takes place in the presence of glutamine and ATP through an activated phospho-Asp-tRNA(Asn) or phospho-Glu-tRNA(Gln).</text>
</comment>
<dbReference type="GO" id="GO:0006450">
    <property type="term" value="P:regulation of translational fidelity"/>
    <property type="evidence" value="ECO:0007669"/>
    <property type="project" value="InterPro"/>
</dbReference>
<protein>
    <recommendedName>
        <fullName evidence="1">Aspartyl/glutamyl-tRNA(Asn/Gln) amidotransferase subunit C</fullName>
        <shortName evidence="1">Asp/Glu-ADT subunit C</shortName>
        <ecNumber evidence="1">6.3.5.-</ecNumber>
    </recommendedName>
</protein>
<evidence type="ECO:0000313" key="2">
    <source>
        <dbReference type="EMBL" id="SEA23333.1"/>
    </source>
</evidence>
<dbReference type="GO" id="GO:0016740">
    <property type="term" value="F:transferase activity"/>
    <property type="evidence" value="ECO:0007669"/>
    <property type="project" value="UniProtKB-KW"/>
</dbReference>
<comment type="subunit">
    <text evidence="1">Heterotrimer of A, B and C subunits.</text>
</comment>
<organism evidence="2 3">
    <name type="scientific">Arachidicoccus rhizosphaerae</name>
    <dbReference type="NCBI Taxonomy" id="551991"/>
    <lineage>
        <taxon>Bacteria</taxon>
        <taxon>Pseudomonadati</taxon>
        <taxon>Bacteroidota</taxon>
        <taxon>Chitinophagia</taxon>
        <taxon>Chitinophagales</taxon>
        <taxon>Chitinophagaceae</taxon>
        <taxon>Arachidicoccus</taxon>
    </lineage>
</organism>
<dbReference type="GO" id="GO:0070681">
    <property type="term" value="P:glutaminyl-tRNAGln biosynthesis via transamidation"/>
    <property type="evidence" value="ECO:0007669"/>
    <property type="project" value="TreeGrafter"/>
</dbReference>
<dbReference type="PANTHER" id="PTHR15004">
    <property type="entry name" value="GLUTAMYL-TRNA(GLN) AMIDOTRANSFERASE SUBUNIT C, MITOCHONDRIAL"/>
    <property type="match status" value="1"/>
</dbReference>
<dbReference type="RefSeq" id="WP_091397881.1">
    <property type="nucleotide sequence ID" value="NZ_FNQY01000011.1"/>
</dbReference>
<dbReference type="AlphaFoldDB" id="A0A1H3ZHX6"/>
<gene>
    <name evidence="1" type="primary">gatC</name>
    <name evidence="2" type="ORF">SAMN05192529_11140</name>
</gene>
<keyword evidence="3" id="KW-1185">Reference proteome</keyword>
<dbReference type="GO" id="GO:0006412">
    <property type="term" value="P:translation"/>
    <property type="evidence" value="ECO:0007669"/>
    <property type="project" value="UniProtKB-UniRule"/>
</dbReference>
<dbReference type="NCBIfam" id="TIGR00135">
    <property type="entry name" value="gatC"/>
    <property type="match status" value="1"/>
</dbReference>
<dbReference type="Gene3D" id="1.10.20.60">
    <property type="entry name" value="Glu-tRNAGln amidotransferase C subunit, N-terminal domain"/>
    <property type="match status" value="1"/>
</dbReference>
<comment type="catalytic activity">
    <reaction evidence="1">
        <text>L-aspartyl-tRNA(Asn) + L-glutamine + ATP + H2O = L-asparaginyl-tRNA(Asn) + L-glutamate + ADP + phosphate + 2 H(+)</text>
        <dbReference type="Rhea" id="RHEA:14513"/>
        <dbReference type="Rhea" id="RHEA-COMP:9674"/>
        <dbReference type="Rhea" id="RHEA-COMP:9677"/>
        <dbReference type="ChEBI" id="CHEBI:15377"/>
        <dbReference type="ChEBI" id="CHEBI:15378"/>
        <dbReference type="ChEBI" id="CHEBI:29985"/>
        <dbReference type="ChEBI" id="CHEBI:30616"/>
        <dbReference type="ChEBI" id="CHEBI:43474"/>
        <dbReference type="ChEBI" id="CHEBI:58359"/>
        <dbReference type="ChEBI" id="CHEBI:78515"/>
        <dbReference type="ChEBI" id="CHEBI:78516"/>
        <dbReference type="ChEBI" id="CHEBI:456216"/>
    </reaction>
</comment>
<keyword evidence="1" id="KW-0436">Ligase</keyword>
<dbReference type="Pfam" id="PF02686">
    <property type="entry name" value="GatC"/>
    <property type="match status" value="1"/>
</dbReference>
<dbReference type="OrthoDB" id="9813938at2"/>
<dbReference type="SUPFAM" id="SSF141000">
    <property type="entry name" value="Glu-tRNAGln amidotransferase C subunit"/>
    <property type="match status" value="1"/>
</dbReference>
<dbReference type="PANTHER" id="PTHR15004:SF0">
    <property type="entry name" value="GLUTAMYL-TRNA(GLN) AMIDOTRANSFERASE SUBUNIT C, MITOCHONDRIAL"/>
    <property type="match status" value="1"/>
</dbReference>
<comment type="catalytic activity">
    <reaction evidence="1">
        <text>L-glutamyl-tRNA(Gln) + L-glutamine + ATP + H2O = L-glutaminyl-tRNA(Gln) + L-glutamate + ADP + phosphate + H(+)</text>
        <dbReference type="Rhea" id="RHEA:17521"/>
        <dbReference type="Rhea" id="RHEA-COMP:9681"/>
        <dbReference type="Rhea" id="RHEA-COMP:9684"/>
        <dbReference type="ChEBI" id="CHEBI:15377"/>
        <dbReference type="ChEBI" id="CHEBI:15378"/>
        <dbReference type="ChEBI" id="CHEBI:29985"/>
        <dbReference type="ChEBI" id="CHEBI:30616"/>
        <dbReference type="ChEBI" id="CHEBI:43474"/>
        <dbReference type="ChEBI" id="CHEBI:58359"/>
        <dbReference type="ChEBI" id="CHEBI:78520"/>
        <dbReference type="ChEBI" id="CHEBI:78521"/>
        <dbReference type="ChEBI" id="CHEBI:456216"/>
    </reaction>
</comment>
<dbReference type="EMBL" id="FNQY01000011">
    <property type="protein sequence ID" value="SEA23333.1"/>
    <property type="molecule type" value="Genomic_DNA"/>
</dbReference>
<proteinExistence type="inferred from homology"/>
<accession>A0A1H3ZHX6</accession>
<keyword evidence="1" id="KW-0648">Protein biosynthesis</keyword>
<reference evidence="2 3" key="1">
    <citation type="submission" date="2016-10" db="EMBL/GenBank/DDBJ databases">
        <authorList>
            <person name="de Groot N.N."/>
        </authorList>
    </citation>
    <scope>NUCLEOTIDE SEQUENCE [LARGE SCALE GENOMIC DNA]</scope>
    <source>
        <strain evidence="2 3">Vu-144</strain>
    </source>
</reference>
<keyword evidence="1" id="KW-0547">Nucleotide-binding</keyword>